<evidence type="ECO:0000313" key="2">
    <source>
        <dbReference type="Proteomes" id="UP000062519"/>
    </source>
</evidence>
<proteinExistence type="predicted"/>
<gene>
    <name evidence="1" type="ORF">WS70_15015</name>
</gene>
<dbReference type="AlphaFoldDB" id="A0A1B4FGY5"/>
<evidence type="ECO:0000313" key="1">
    <source>
        <dbReference type="EMBL" id="AOJ02973.1"/>
    </source>
</evidence>
<dbReference type="Proteomes" id="UP000062519">
    <property type="component" value="Chromosome 1"/>
</dbReference>
<sequence>MDDEQKKGSGMGYHFIKINSKMGTPATLFLLRISTPVDGVLRFIEESPRQRGLSLIPKEFFT</sequence>
<dbReference type="EMBL" id="CP013386">
    <property type="protein sequence ID" value="AOJ02973.1"/>
    <property type="molecule type" value="Genomic_DNA"/>
</dbReference>
<name>A0A1B4FGY5_9BURK</name>
<keyword evidence="2" id="KW-1185">Reference proteome</keyword>
<accession>A0A1B4FGY5</accession>
<reference evidence="1 2" key="1">
    <citation type="submission" date="2015-12" db="EMBL/GenBank/DDBJ databases">
        <title>Diversity of Burkholderia near neighbor genomes.</title>
        <authorList>
            <person name="Sahl J."/>
            <person name="Wagner D."/>
            <person name="Keim P."/>
        </authorList>
    </citation>
    <scope>NUCLEOTIDE SEQUENCE [LARGE SCALE GENOMIC DNA]</scope>
    <source>
        <strain evidence="1 2">BDU6</strain>
    </source>
</reference>
<dbReference type="KEGG" id="buu:WS70_15015"/>
<organism evidence="1 2">
    <name type="scientific">Burkholderia mayonis</name>
    <dbReference type="NCBI Taxonomy" id="1385591"/>
    <lineage>
        <taxon>Bacteria</taxon>
        <taxon>Pseudomonadati</taxon>
        <taxon>Pseudomonadota</taxon>
        <taxon>Betaproteobacteria</taxon>
        <taxon>Burkholderiales</taxon>
        <taxon>Burkholderiaceae</taxon>
        <taxon>Burkholderia</taxon>
        <taxon>pseudomallei group</taxon>
    </lineage>
</organism>
<protein>
    <submittedName>
        <fullName evidence="1">Uncharacterized protein</fullName>
    </submittedName>
</protein>